<proteinExistence type="inferred from homology"/>
<evidence type="ECO:0000256" key="2">
    <source>
        <dbReference type="ARBA" id="ARBA00023054"/>
    </source>
</evidence>
<dbReference type="EMBL" id="CM017327">
    <property type="protein sequence ID" value="KAE8098881.1"/>
    <property type="molecule type" value="Genomic_DNA"/>
</dbReference>
<reference evidence="5 6" key="1">
    <citation type="submission" date="2019-06" db="EMBL/GenBank/DDBJ databases">
        <title>A chromosomal-level reference genome of Carpinus fangiana (Coryloideae, Betulaceae).</title>
        <authorList>
            <person name="Yang X."/>
            <person name="Wang Z."/>
            <person name="Zhang L."/>
            <person name="Hao G."/>
            <person name="Liu J."/>
            <person name="Yang Y."/>
        </authorList>
    </citation>
    <scope>NUCLEOTIDE SEQUENCE [LARGE SCALE GENOMIC DNA]</scope>
    <source>
        <strain evidence="5">Cfa_2016G</strain>
        <tissue evidence="5">Leaf</tissue>
    </source>
</reference>
<dbReference type="InterPro" id="IPR008545">
    <property type="entry name" value="Web"/>
</dbReference>
<evidence type="ECO:0000313" key="5">
    <source>
        <dbReference type="EMBL" id="KAE8098881.1"/>
    </source>
</evidence>
<dbReference type="Pfam" id="PF06999">
    <property type="entry name" value="Suc_Fer-like"/>
    <property type="match status" value="1"/>
</dbReference>
<dbReference type="AlphaFoldDB" id="A0A5N6RHL5"/>
<feature type="region of interest" description="Disordered" evidence="4">
    <location>
        <begin position="1"/>
        <end position="22"/>
    </location>
</feature>
<comment type="similarity">
    <text evidence="1">Belongs to the WEB family.</text>
</comment>
<dbReference type="FunFam" id="3.40.30.10:FF:000213">
    <property type="entry name" value="APD1p protein"/>
    <property type="match status" value="1"/>
</dbReference>
<feature type="coiled-coil region" evidence="3">
    <location>
        <begin position="247"/>
        <end position="353"/>
    </location>
</feature>
<feature type="coiled-coil region" evidence="3">
    <location>
        <begin position="509"/>
        <end position="567"/>
    </location>
</feature>
<dbReference type="InterPro" id="IPR036249">
    <property type="entry name" value="Thioredoxin-like_sf"/>
</dbReference>
<keyword evidence="2 3" id="KW-0175">Coiled coil</keyword>
<dbReference type="Gene3D" id="3.40.30.10">
    <property type="entry name" value="Glutaredoxin"/>
    <property type="match status" value="1"/>
</dbReference>
<feature type="compositionally biased region" description="Polar residues" evidence="4">
    <location>
        <begin position="1"/>
        <end position="14"/>
    </location>
</feature>
<keyword evidence="6" id="KW-1185">Reference proteome</keyword>
<name>A0A5N6RHL5_9ROSI</name>
<dbReference type="CDD" id="cd03062">
    <property type="entry name" value="TRX_Fd_Sucrase"/>
    <property type="match status" value="1"/>
</dbReference>
<evidence type="ECO:0000256" key="3">
    <source>
        <dbReference type="SAM" id="Coils"/>
    </source>
</evidence>
<dbReference type="PANTHER" id="PTHR31902">
    <property type="entry name" value="ACTIN PATCHES DISTAL PROTEIN 1"/>
    <property type="match status" value="1"/>
</dbReference>
<protein>
    <submittedName>
        <fullName evidence="5">Uncharacterized protein</fullName>
    </submittedName>
</protein>
<organism evidence="5 6">
    <name type="scientific">Carpinus fangiana</name>
    <dbReference type="NCBI Taxonomy" id="176857"/>
    <lineage>
        <taxon>Eukaryota</taxon>
        <taxon>Viridiplantae</taxon>
        <taxon>Streptophyta</taxon>
        <taxon>Embryophyta</taxon>
        <taxon>Tracheophyta</taxon>
        <taxon>Spermatophyta</taxon>
        <taxon>Magnoliopsida</taxon>
        <taxon>eudicotyledons</taxon>
        <taxon>Gunneridae</taxon>
        <taxon>Pentapetalae</taxon>
        <taxon>rosids</taxon>
        <taxon>fabids</taxon>
        <taxon>Fagales</taxon>
        <taxon>Betulaceae</taxon>
        <taxon>Carpinus</taxon>
    </lineage>
</organism>
<dbReference type="Gene3D" id="1.10.287.1490">
    <property type="match status" value="1"/>
</dbReference>
<accession>A0A5N6RHL5</accession>
<dbReference type="SUPFAM" id="SSF52833">
    <property type="entry name" value="Thioredoxin-like"/>
    <property type="match status" value="1"/>
</dbReference>
<evidence type="ECO:0000256" key="4">
    <source>
        <dbReference type="SAM" id="MobiDB-lite"/>
    </source>
</evidence>
<dbReference type="OrthoDB" id="1933125at2759"/>
<feature type="coiled-coil region" evidence="3">
    <location>
        <begin position="61"/>
        <end position="214"/>
    </location>
</feature>
<dbReference type="PANTHER" id="PTHR31902:SF14">
    <property type="entry name" value="ACTIN PATCHES DISTAL PROTEIN 1"/>
    <property type="match status" value="1"/>
</dbReference>
<evidence type="ECO:0000256" key="1">
    <source>
        <dbReference type="ARBA" id="ARBA00005485"/>
    </source>
</evidence>
<evidence type="ECO:0000313" key="6">
    <source>
        <dbReference type="Proteomes" id="UP000327013"/>
    </source>
</evidence>
<sequence length="949" mass="105297">MVAKASQNASNSPSPKVEVGEIDTSAPFQSVKDAVTLFGEGAFSGEKPGIKKAKPHSAERVLAKETQFHLAQKELNKLKEQLQNAETTRTQALVELEKAKRSVEELTQKLTSLSESKESAIKATDVAKNQAKQLEANSDDPIGTNGAWKQDLENSREQYLTVITELDAAKQELRRIRQDCDASWEAKIAAFKQAAEAEDAAKANMEKSNELSKEISTVQESIEQVKLATSQAQQEQAKMFSEKDVQRESYKATLEESEKKLLALKKEWDPELTRNLEAQLADTENEIGTLQKQMENAKASDLDSVTTVTSELDDAKESLQKVAEEEISLRNLVEALKAELDNVKIEHSELKAKEAETESVAGNLHVKLHKAKSELEACLVEESKARGASSEMISALNQLSLEAENARQEAEEMKTKAEELKNEAEATKVALEEAEKKLRVALEEAEEAKAAEAKALDQIKVLSEKTNAARASTSESGANITISREEFESLSRKVEESDTLAEMKVGAAMAQVEAVKASENEALKRLEAAQKEIDDMKAETEAALKRAEMAEAAKRAVEGELRRWREREQKKAAEAASRILAETEMSSESSPLHYRVQNQNIPANIIETRKLEKGKTLVSKKVLLPNISSIFHRRKNQIEGGSPSYLPESSNNEYMPAFELGKLMKLCDIVRRLTHFDVDTFVEEVLVKDGEWLPGTPETLKVSYVFVCSHGSRDRRCGVCGPALISRFKDEIEFYGLQNKVSVSPCSHIGGHKYAGNVIIFRSNLNGEVTGHWYGYVTPEDVPVLLEQHVVKGEIVDWLWRGQMGLSEEEQKKSQELRLQLNGEINVGENTEELTRTQMSETYTAACRSQVEVMGCCQENGNSHCCQNPVLPEKLDNLDSNSGAAKVMAEKKSSKKLNSRVNSGKGTRKVCTMPTWFESWEREDTYAALAVVCAAASVAIAYSCYKQLR</sequence>
<dbReference type="InterPro" id="IPR009737">
    <property type="entry name" value="Aim32/Apd1-like"/>
</dbReference>
<feature type="coiled-coil region" evidence="3">
    <location>
        <begin position="389"/>
        <end position="465"/>
    </location>
</feature>
<dbReference type="Pfam" id="PF05701">
    <property type="entry name" value="WEMBL"/>
    <property type="match status" value="1"/>
</dbReference>
<dbReference type="Proteomes" id="UP000327013">
    <property type="component" value="Chromosome 7"/>
</dbReference>
<gene>
    <name evidence="5" type="ORF">FH972_016913</name>
</gene>